<evidence type="ECO:0000313" key="2">
    <source>
        <dbReference type="EMBL" id="TWR67257.1"/>
    </source>
</evidence>
<evidence type="ECO:0000313" key="4">
    <source>
        <dbReference type="Proteomes" id="UP000317267"/>
    </source>
</evidence>
<dbReference type="RefSeq" id="WP_090403879.1">
    <property type="nucleotide sequence ID" value="NZ_FNKM01000002.1"/>
</dbReference>
<dbReference type="EMBL" id="VFES01000005">
    <property type="protein sequence ID" value="TWR67257.1"/>
    <property type="molecule type" value="Genomic_DNA"/>
</dbReference>
<name>A0A1H1H3P3_9PSED</name>
<accession>A0A1H1H3P3</accession>
<dbReference type="Proteomes" id="UP000198740">
    <property type="component" value="Unassembled WGS sequence"/>
</dbReference>
<dbReference type="AlphaFoldDB" id="A0A1H1H3P3"/>
<sequence length="67" mass="7407">MSDVKLNALSATHYYNGDDRAKRIIAVSAALELIASRASSADSVHLEQEFDNLNKYADQIQAAIQQR</sequence>
<dbReference type="EMBL" id="FNKM01000002">
    <property type="protein sequence ID" value="SDR20060.1"/>
    <property type="molecule type" value="Genomic_DNA"/>
</dbReference>
<dbReference type="OrthoDB" id="7033265at2"/>
<keyword evidence="3" id="KW-1185">Reference proteome</keyword>
<proteinExistence type="predicted"/>
<reference evidence="2 4" key="2">
    <citation type="submission" date="2019-06" db="EMBL/GenBank/DDBJ databases">
        <title>Pseudomonas bimorpha sp. nov. isolated from bovine raw milk and skim milk concentrate.</title>
        <authorList>
            <person name="Hofmann K."/>
            <person name="Huptas C."/>
            <person name="Doll E."/>
            <person name="Scherer S."/>
            <person name="Wenning M."/>
        </authorList>
    </citation>
    <scope>NUCLEOTIDE SEQUENCE [LARGE SCALE GENOMIC DNA]</scope>
    <source>
        <strain evidence="2 4">DSM 17515</strain>
    </source>
</reference>
<evidence type="ECO:0000313" key="1">
    <source>
        <dbReference type="EMBL" id="SDR20060.1"/>
    </source>
</evidence>
<organism evidence="2 4">
    <name type="scientific">Pseudomonas grimontii</name>
    <dbReference type="NCBI Taxonomy" id="129847"/>
    <lineage>
        <taxon>Bacteria</taxon>
        <taxon>Pseudomonadati</taxon>
        <taxon>Pseudomonadota</taxon>
        <taxon>Gammaproteobacteria</taxon>
        <taxon>Pseudomonadales</taxon>
        <taxon>Pseudomonadaceae</taxon>
        <taxon>Pseudomonas</taxon>
    </lineage>
</organism>
<evidence type="ECO:0000313" key="3">
    <source>
        <dbReference type="Proteomes" id="UP000198740"/>
    </source>
</evidence>
<comment type="caution">
    <text evidence="2">The sequence shown here is derived from an EMBL/GenBank/DDBJ whole genome shotgun (WGS) entry which is preliminary data.</text>
</comment>
<dbReference type="Proteomes" id="UP000317267">
    <property type="component" value="Unassembled WGS sequence"/>
</dbReference>
<protein>
    <submittedName>
        <fullName evidence="2">Uncharacterized protein</fullName>
    </submittedName>
</protein>
<gene>
    <name evidence="2" type="ORF">FIV39_11220</name>
    <name evidence="1" type="ORF">SAMN04490186_3953</name>
</gene>
<reference evidence="1 3" key="1">
    <citation type="submission" date="2016-10" db="EMBL/GenBank/DDBJ databases">
        <authorList>
            <person name="Varghese N."/>
            <person name="Submissions S."/>
        </authorList>
    </citation>
    <scope>NUCLEOTIDE SEQUENCE [LARGE SCALE GENOMIC DNA]</scope>
    <source>
        <strain evidence="1 3">BS2976</strain>
    </source>
</reference>